<protein>
    <submittedName>
        <fullName evidence="9">Precorrin-4 C(11)-methyltransferase</fullName>
        <ecNumber evidence="9">2.1.1.133</ecNumber>
    </submittedName>
</protein>
<dbReference type="RefSeq" id="WP_120767652.1">
    <property type="nucleotide sequence ID" value="NZ_CP033169.1"/>
</dbReference>
<dbReference type="KEGG" id="bacg:D2962_13920"/>
<gene>
    <name evidence="9" type="primary">cobM</name>
    <name evidence="9" type="ORF">D2962_13920</name>
</gene>
<dbReference type="NCBIfam" id="TIGR01465">
    <property type="entry name" value="cobM_cbiF"/>
    <property type="match status" value="1"/>
</dbReference>
<proteinExistence type="inferred from homology"/>
<dbReference type="EMBL" id="CP033169">
    <property type="protein sequence ID" value="AYO31551.1"/>
    <property type="molecule type" value="Genomic_DNA"/>
</dbReference>
<dbReference type="InterPro" id="IPR006362">
    <property type="entry name" value="Cbl_synth_CobM/CibF"/>
</dbReference>
<keyword evidence="3" id="KW-0169">Cobalamin biosynthesis</keyword>
<evidence type="ECO:0000256" key="4">
    <source>
        <dbReference type="ARBA" id="ARBA00022603"/>
    </source>
</evidence>
<dbReference type="Pfam" id="PF00590">
    <property type="entry name" value="TP_methylase"/>
    <property type="match status" value="1"/>
</dbReference>
<reference evidence="9 10" key="1">
    <citation type="submission" date="2018-10" db="EMBL/GenBank/DDBJ databases">
        <authorList>
            <person name="Zhang X."/>
        </authorList>
    </citation>
    <scope>NUCLEOTIDE SEQUENCE [LARGE SCALE GENOMIC DNA]</scope>
    <source>
        <strain evidence="9 10">SK-G1</strain>
    </source>
</reference>
<organism evidence="9 10">
    <name type="scientific">Biomaibacter acetigenes</name>
    <dbReference type="NCBI Taxonomy" id="2316383"/>
    <lineage>
        <taxon>Bacteria</taxon>
        <taxon>Bacillati</taxon>
        <taxon>Bacillota</taxon>
        <taxon>Clostridia</taxon>
        <taxon>Thermosediminibacterales</taxon>
        <taxon>Tepidanaerobacteraceae</taxon>
        <taxon>Biomaibacter</taxon>
    </lineage>
</organism>
<dbReference type="SUPFAM" id="SSF53790">
    <property type="entry name" value="Tetrapyrrole methylase"/>
    <property type="match status" value="1"/>
</dbReference>
<evidence type="ECO:0000313" key="9">
    <source>
        <dbReference type="EMBL" id="AYO31551.1"/>
    </source>
</evidence>
<evidence type="ECO:0000256" key="2">
    <source>
        <dbReference type="ARBA" id="ARBA00005879"/>
    </source>
</evidence>
<dbReference type="GO" id="GO:0032259">
    <property type="term" value="P:methylation"/>
    <property type="evidence" value="ECO:0007669"/>
    <property type="project" value="UniProtKB-KW"/>
</dbReference>
<feature type="domain" description="Tetrapyrrole methylase" evidence="8">
    <location>
        <begin position="1"/>
        <end position="206"/>
    </location>
</feature>
<evidence type="ECO:0000256" key="1">
    <source>
        <dbReference type="ARBA" id="ARBA00004953"/>
    </source>
</evidence>
<evidence type="ECO:0000256" key="3">
    <source>
        <dbReference type="ARBA" id="ARBA00022573"/>
    </source>
</evidence>
<dbReference type="PANTHER" id="PTHR45790">
    <property type="entry name" value="SIROHEME SYNTHASE-RELATED"/>
    <property type="match status" value="1"/>
</dbReference>
<keyword evidence="6" id="KW-0949">S-adenosyl-L-methionine</keyword>
<evidence type="ECO:0000259" key="8">
    <source>
        <dbReference type="Pfam" id="PF00590"/>
    </source>
</evidence>
<name>A0A3G2R7Y4_9FIRM</name>
<dbReference type="InterPro" id="IPR000878">
    <property type="entry name" value="4pyrrol_Mease"/>
</dbReference>
<evidence type="ECO:0000256" key="5">
    <source>
        <dbReference type="ARBA" id="ARBA00022679"/>
    </source>
</evidence>
<dbReference type="InterPro" id="IPR050161">
    <property type="entry name" value="Siro_Cobalamin_biosynth"/>
</dbReference>
<evidence type="ECO:0000256" key="7">
    <source>
        <dbReference type="RuleBase" id="RU003960"/>
    </source>
</evidence>
<comment type="similarity">
    <text evidence="2 7">Belongs to the precorrin methyltransferase family.</text>
</comment>
<dbReference type="InterPro" id="IPR035996">
    <property type="entry name" value="4pyrrol_Methylase_sf"/>
</dbReference>
<dbReference type="Gene3D" id="3.30.950.10">
    <property type="entry name" value="Methyltransferase, Cobalt-precorrin-4 Transmethylase, Domain 2"/>
    <property type="match status" value="1"/>
</dbReference>
<evidence type="ECO:0000313" key="10">
    <source>
        <dbReference type="Proteomes" id="UP000280960"/>
    </source>
</evidence>
<dbReference type="PROSITE" id="PS00840">
    <property type="entry name" value="SUMT_2"/>
    <property type="match status" value="1"/>
</dbReference>
<dbReference type="InterPro" id="IPR014776">
    <property type="entry name" value="4pyrrole_Mease_sub2"/>
</dbReference>
<comment type="pathway">
    <text evidence="1">Cofactor biosynthesis; adenosylcobalamin biosynthesis.</text>
</comment>
<dbReference type="AlphaFoldDB" id="A0A3G2R7Y4"/>
<dbReference type="InterPro" id="IPR014777">
    <property type="entry name" value="4pyrrole_Mease_sub1"/>
</dbReference>
<keyword evidence="4 7" id="KW-0489">Methyltransferase</keyword>
<dbReference type="GO" id="GO:0009236">
    <property type="term" value="P:cobalamin biosynthetic process"/>
    <property type="evidence" value="ECO:0007669"/>
    <property type="project" value="UniProtKB-UniPathway"/>
</dbReference>
<dbReference type="PANTHER" id="PTHR45790:SF4">
    <property type="entry name" value="COBALT-PRECORRIN-4 C(11)-METHYLTRANSFERASE"/>
    <property type="match status" value="1"/>
</dbReference>
<accession>A0A3G2R7Y4</accession>
<sequence>MIHFIGAGPGDAELITVKGMRLLGACDVVIYAGSLVNPEILKYAKKDAKIYDSSCLNLEEIIEIMRKAHNRGQDVARLHTGDPSIYGAIREQMEKLNELGIPYEVCPGVSSLTAAAAVLKKELTVPGVSQTVIVTRMGGRTPVPDRESLKSLAEPKATMAIFLSADKIKKVVEELADSYNPDTPAAVVYKATWPEQKVVVGTLKDISKKAKEAGIDKTAIILVGDFLEGKYEYSRLYHTAFSHGFRAAGNSCGKPGCREGMP</sequence>
<dbReference type="GO" id="GO:0046026">
    <property type="term" value="F:precorrin-4 C11-methyltransferase activity"/>
    <property type="evidence" value="ECO:0007669"/>
    <property type="project" value="UniProtKB-EC"/>
</dbReference>
<dbReference type="Gene3D" id="3.40.1010.10">
    <property type="entry name" value="Cobalt-precorrin-4 Transmethylase, Domain 1"/>
    <property type="match status" value="1"/>
</dbReference>
<dbReference type="CDD" id="cd11641">
    <property type="entry name" value="Precorrin-4_C11-MT"/>
    <property type="match status" value="1"/>
</dbReference>
<dbReference type="InterPro" id="IPR003043">
    <property type="entry name" value="Uropor_MeTrfase_CS"/>
</dbReference>
<keyword evidence="10" id="KW-1185">Reference proteome</keyword>
<keyword evidence="5 7" id="KW-0808">Transferase</keyword>
<dbReference type="EC" id="2.1.1.133" evidence="9"/>
<dbReference type="Proteomes" id="UP000280960">
    <property type="component" value="Chromosome"/>
</dbReference>
<dbReference type="PROSITE" id="PS00839">
    <property type="entry name" value="SUMT_1"/>
    <property type="match status" value="1"/>
</dbReference>
<dbReference type="UniPathway" id="UPA00148"/>
<evidence type="ECO:0000256" key="6">
    <source>
        <dbReference type="ARBA" id="ARBA00022691"/>
    </source>
</evidence>